<sequence>MKEQEAARENVQARQDIEHIRQAQSFLGFHWAHPKNKKLPQSGLVPSSSTKRCQARCLCQAKRAAPSGKEPGRAGKEIAHDNRQDKKK</sequence>
<evidence type="ECO:0000313" key="2">
    <source>
        <dbReference type="EMBL" id="GFO01344.1"/>
    </source>
</evidence>
<evidence type="ECO:0000256" key="1">
    <source>
        <dbReference type="SAM" id="MobiDB-lite"/>
    </source>
</evidence>
<dbReference type="Proteomes" id="UP000735302">
    <property type="component" value="Unassembled WGS sequence"/>
</dbReference>
<evidence type="ECO:0000313" key="3">
    <source>
        <dbReference type="Proteomes" id="UP000735302"/>
    </source>
</evidence>
<dbReference type="AlphaFoldDB" id="A0AAV4A417"/>
<organism evidence="2 3">
    <name type="scientific">Plakobranchus ocellatus</name>
    <dbReference type="NCBI Taxonomy" id="259542"/>
    <lineage>
        <taxon>Eukaryota</taxon>
        <taxon>Metazoa</taxon>
        <taxon>Spiralia</taxon>
        <taxon>Lophotrochozoa</taxon>
        <taxon>Mollusca</taxon>
        <taxon>Gastropoda</taxon>
        <taxon>Heterobranchia</taxon>
        <taxon>Euthyneura</taxon>
        <taxon>Panpulmonata</taxon>
        <taxon>Sacoglossa</taxon>
        <taxon>Placobranchoidea</taxon>
        <taxon>Plakobranchidae</taxon>
        <taxon>Plakobranchus</taxon>
    </lineage>
</organism>
<protein>
    <submittedName>
        <fullName evidence="2">Uncharacterized protein</fullName>
    </submittedName>
</protein>
<name>A0AAV4A417_9GAST</name>
<gene>
    <name evidence="2" type="ORF">PoB_002784900</name>
</gene>
<feature type="region of interest" description="Disordered" evidence="1">
    <location>
        <begin position="62"/>
        <end position="88"/>
    </location>
</feature>
<accession>A0AAV4A417</accession>
<feature type="compositionally biased region" description="Basic and acidic residues" evidence="1">
    <location>
        <begin position="70"/>
        <end position="88"/>
    </location>
</feature>
<comment type="caution">
    <text evidence="2">The sequence shown here is derived from an EMBL/GenBank/DDBJ whole genome shotgun (WGS) entry which is preliminary data.</text>
</comment>
<keyword evidence="3" id="KW-1185">Reference proteome</keyword>
<dbReference type="EMBL" id="BLXT01003273">
    <property type="protein sequence ID" value="GFO01344.1"/>
    <property type="molecule type" value="Genomic_DNA"/>
</dbReference>
<reference evidence="2 3" key="1">
    <citation type="journal article" date="2021" name="Elife">
        <title>Chloroplast acquisition without the gene transfer in kleptoplastic sea slugs, Plakobranchus ocellatus.</title>
        <authorList>
            <person name="Maeda T."/>
            <person name="Takahashi S."/>
            <person name="Yoshida T."/>
            <person name="Shimamura S."/>
            <person name="Takaki Y."/>
            <person name="Nagai Y."/>
            <person name="Toyoda A."/>
            <person name="Suzuki Y."/>
            <person name="Arimoto A."/>
            <person name="Ishii H."/>
            <person name="Satoh N."/>
            <person name="Nishiyama T."/>
            <person name="Hasebe M."/>
            <person name="Maruyama T."/>
            <person name="Minagawa J."/>
            <person name="Obokata J."/>
            <person name="Shigenobu S."/>
        </authorList>
    </citation>
    <scope>NUCLEOTIDE SEQUENCE [LARGE SCALE GENOMIC DNA]</scope>
</reference>
<proteinExistence type="predicted"/>